<keyword evidence="4" id="KW-1185">Reference proteome</keyword>
<accession>A0A8J6AUD8</accession>
<dbReference type="EMBL" id="JAHDYR010000034">
    <property type="protein sequence ID" value="KAG9392720.1"/>
    <property type="molecule type" value="Genomic_DNA"/>
</dbReference>
<dbReference type="PANTHER" id="PTHR33050">
    <property type="entry name" value="REVERSE TRANSCRIPTASE DOMAIN-CONTAINING PROTEIN"/>
    <property type="match status" value="1"/>
</dbReference>
<dbReference type="GO" id="GO:0006310">
    <property type="term" value="P:DNA recombination"/>
    <property type="evidence" value="ECO:0007669"/>
    <property type="project" value="UniProtKB-KW"/>
</dbReference>
<dbReference type="SUPFAM" id="SSF56672">
    <property type="entry name" value="DNA/RNA polymerases"/>
    <property type="match status" value="1"/>
</dbReference>
<dbReference type="InterPro" id="IPR013762">
    <property type="entry name" value="Integrase-like_cat_sf"/>
</dbReference>
<protein>
    <submittedName>
        <fullName evidence="3">Uncharacterized protein</fullName>
    </submittedName>
</protein>
<sequence>MHERGVEGVAEVGSITTGDQLVTIRGRDPSEKSTTSTKATADSRPIHCPADSFLDRDRRHRASESLFPATHRLAVYCAEGRVEEDHSQPHDTERLLGRALILPALRSAQSSLPSPEGRLDGQVRPQVRVPSSTSTEGGPQAARSLSSRRTSVSVQSARLRLARIAVRVSDDHQPTRQDTSPSDGSYHRCLPRRLPLISPRPRNPEEGGAAHQADSSRPLCPHLRGEVRMGTDSVIGLSGARDRLREFYNNETWAKILGRLTYFATTAHGAFLRLRHLQQDPLSKELLQEWLLLLRERPVRDIRELQSLWGAHPSLDLVVSTDASGVKWGAAVHGEYGTSASGTFTPELRAESINVKELAGILQGIRLIGRQSSQRELSIFSDNTSALAWLNKAGSTKAPPQALHILAQIQKEAEDRNLTLRGLHTPGIINLAADRLSRGFSRLPSSLESSMESVLAEWGPVQTVSTDVDVRLGCRVLWAPNSSMAAIVQKIATARVQTQTGHPRSWTSAVFLLYPEVQAPEMRLLKSWTSWKLHLSVPASSSDLAHLLHLQDRGRLRVLRSDRVIHLNHASARTVAGWVARFEGSRDRSLSDRDQLVAFLKDEGSFCGPSNVARKGYWIVQLQEFLKDWHPPANSKYIVKQAAKGASTAGTTGGSRAITKAEMIEALGRRSDDFESYQACLFGAVAYLTVSRGIEILSLCPADLELLKNGDILLHIQRTKTILTGVKKRVPYVWLSAAFNPALALRRWVEGTHYLADDTPIWRVIVNGRLSRDKPLTAAHLRRVVKALFGPRTGLHSFRKGAASEMALSGVPLEVILSMGTWKDVTSLRSYVADAIRTNEDLTRRMNLSLLGPHF</sequence>
<dbReference type="OrthoDB" id="7756796at2759"/>
<evidence type="ECO:0000256" key="2">
    <source>
        <dbReference type="SAM" id="MobiDB-lite"/>
    </source>
</evidence>
<dbReference type="Proteomes" id="UP000717585">
    <property type="component" value="Unassembled WGS sequence"/>
</dbReference>
<dbReference type="GO" id="GO:0015074">
    <property type="term" value="P:DNA integration"/>
    <property type="evidence" value="ECO:0007669"/>
    <property type="project" value="InterPro"/>
</dbReference>
<evidence type="ECO:0000256" key="1">
    <source>
        <dbReference type="ARBA" id="ARBA00023172"/>
    </source>
</evidence>
<feature type="compositionally biased region" description="Low complexity" evidence="2">
    <location>
        <begin position="140"/>
        <end position="152"/>
    </location>
</feature>
<feature type="region of interest" description="Disordered" evidence="2">
    <location>
        <begin position="109"/>
        <end position="152"/>
    </location>
</feature>
<dbReference type="Gene3D" id="1.10.443.10">
    <property type="entry name" value="Intergrase catalytic core"/>
    <property type="match status" value="1"/>
</dbReference>
<name>A0A8J6AUD8_9EUKA</name>
<dbReference type="Gene3D" id="3.30.420.10">
    <property type="entry name" value="Ribonuclease H-like superfamily/Ribonuclease H"/>
    <property type="match status" value="1"/>
</dbReference>
<dbReference type="InterPro" id="IPR011010">
    <property type="entry name" value="DNA_brk_join_enz"/>
</dbReference>
<feature type="region of interest" description="Disordered" evidence="2">
    <location>
        <begin position="25"/>
        <end position="47"/>
    </location>
</feature>
<evidence type="ECO:0000313" key="4">
    <source>
        <dbReference type="Proteomes" id="UP000717585"/>
    </source>
</evidence>
<keyword evidence="1" id="KW-0233">DNA recombination</keyword>
<feature type="region of interest" description="Disordered" evidence="2">
    <location>
        <begin position="165"/>
        <end position="219"/>
    </location>
</feature>
<proteinExistence type="predicted"/>
<comment type="caution">
    <text evidence="3">The sequence shown here is derived from an EMBL/GenBank/DDBJ whole genome shotgun (WGS) entry which is preliminary data.</text>
</comment>
<dbReference type="InterPro" id="IPR043502">
    <property type="entry name" value="DNA/RNA_pol_sf"/>
</dbReference>
<dbReference type="SUPFAM" id="SSF56349">
    <property type="entry name" value="DNA breaking-rejoining enzymes"/>
    <property type="match status" value="1"/>
</dbReference>
<gene>
    <name evidence="3" type="ORF">J8273_5981</name>
</gene>
<reference evidence="3" key="1">
    <citation type="submission" date="2021-05" db="EMBL/GenBank/DDBJ databases">
        <title>A free-living protist that lacks canonical eukaryotic 1 DNA replication and segregation systems.</title>
        <authorList>
            <person name="Salas-Leiva D.E."/>
            <person name="Tromer E.C."/>
            <person name="Curtis B.A."/>
            <person name="Jerlstrom-Hultqvist J."/>
            <person name="Kolisko M."/>
            <person name="Yi Z."/>
            <person name="Salas-Leiva J.S."/>
            <person name="Gallot-Lavallee L."/>
            <person name="Kops G.J.P.L."/>
            <person name="Archibald J.M."/>
            <person name="Simpson A.G.B."/>
            <person name="Roger A.J."/>
        </authorList>
    </citation>
    <scope>NUCLEOTIDE SEQUENCE</scope>
    <source>
        <strain evidence="3">BICM</strain>
    </source>
</reference>
<organism evidence="3 4">
    <name type="scientific">Carpediemonas membranifera</name>
    <dbReference type="NCBI Taxonomy" id="201153"/>
    <lineage>
        <taxon>Eukaryota</taxon>
        <taxon>Metamonada</taxon>
        <taxon>Carpediemonas-like organisms</taxon>
        <taxon>Carpediemonas</taxon>
    </lineage>
</organism>
<evidence type="ECO:0000313" key="3">
    <source>
        <dbReference type="EMBL" id="KAG9392720.1"/>
    </source>
</evidence>
<dbReference type="CDD" id="cd09275">
    <property type="entry name" value="RNase_HI_RT_DIRS1"/>
    <property type="match status" value="1"/>
</dbReference>
<dbReference type="GO" id="GO:0003677">
    <property type="term" value="F:DNA binding"/>
    <property type="evidence" value="ECO:0007669"/>
    <property type="project" value="InterPro"/>
</dbReference>
<dbReference type="PANTHER" id="PTHR33050:SF8">
    <property type="entry name" value="REVERSE TRANSCRIPTASE DOMAIN-CONTAINING PROTEIN"/>
    <property type="match status" value="1"/>
</dbReference>
<dbReference type="InterPro" id="IPR052055">
    <property type="entry name" value="Hepadnavirus_pol/RT"/>
</dbReference>
<dbReference type="AlphaFoldDB" id="A0A8J6AUD8"/>
<dbReference type="InterPro" id="IPR036397">
    <property type="entry name" value="RNaseH_sf"/>
</dbReference>